<gene>
    <name evidence="1" type="ORF">BV22DRAFT_1075069</name>
</gene>
<evidence type="ECO:0000313" key="1">
    <source>
        <dbReference type="EMBL" id="KAH7919532.1"/>
    </source>
</evidence>
<organism evidence="1 2">
    <name type="scientific">Leucogyrophana mollusca</name>
    <dbReference type="NCBI Taxonomy" id="85980"/>
    <lineage>
        <taxon>Eukaryota</taxon>
        <taxon>Fungi</taxon>
        <taxon>Dikarya</taxon>
        <taxon>Basidiomycota</taxon>
        <taxon>Agaricomycotina</taxon>
        <taxon>Agaricomycetes</taxon>
        <taxon>Agaricomycetidae</taxon>
        <taxon>Boletales</taxon>
        <taxon>Boletales incertae sedis</taxon>
        <taxon>Leucogyrophana</taxon>
    </lineage>
</organism>
<accession>A0ACB8B468</accession>
<sequence>MASESLIVPTLLPNGSLQYPTTSSTATALEFVANLLQHDEVKSEILGDLSEGAWALQRIRRQPKGHQWEEEDLEALGNGIISSTALIAPLLDRDSSNASERHFSAFPLTTHLHTPVLRLVSLHPLLTLTVTFFRVPEIHDGFRWTVYFTRTSTVDDIICSVIEELGLSKTLPIPGAGNIEYVLETKQGQRVSKIPSQSLMSRVLEAASSETDSGSPTYHFCVPDEWYRRSKPRALSVTSLQPSEETIKHLKELESEEEDGEGTAKQKKSLSEQHAESLAVPRPSSPDWRSSLSQSRLTNLFSSWSQTTAPAPTPAPPSNRKSVSEPTLMEQHTGGSVSMDRGNQVAEESELFDAAEFEQLLDELDMKDSKRAAMYQLPPSHKRYFIEQNRRNRVASTDKRQTVVQPTYSATYGPSSAGALLPRLVPQLTGDSGLMKRLSTWGVAPSTAPPVVSTDLNRSSGEFDMGRGREPGRAQIEKVAETMQPLQSQSTGSLWSSWWASSGGEKISSSAIDKATGETATSAKRYVDGIRNSRATDSRLVKHLISLRVHLSTAKLPWVEGFIEENGMAAIASLLAELVGKGGKRKALTHNESTVLLEVIKCLRVLLNTQPGFNSVLSSPTLITHIAYSLHGSSLKSRTLASELLAAICVLSLIDGHKTVLAALSDYAIAYDESFRFESLVSALRISDPHMDEASSNDGALFPEEEGIWEARIAFMALVNALTNCPESLEERILLREEFGRRGLNEVIVTLRYTKPPDSLLTQLDVYSEEKFEDEEDMRERVRRAVQENGSHAVERSESDAFVDELLRVAKELELDSILMTLLGRVGGLIRGDIEFHVRLDLLTILDTFLEQLSMVTNLEDDWLATIKRFVESVRYLTGQALDIKSAKDADIESTAEEVLESMRVKVERLSEENSKLQNDLAQRTTEANTLKSLSPKPSALPGRGPPEGVNGLVQRIVQKERQVMQLQAEVDRLQAQNPTEAREADDRAKRERDRTKWSSLTEEIAKLKMKTGEMDKSLVTKDKEILYLKRALESVYSRFQTREEERGADLDVQLIAAHMIEKFTKKDDEIIALKAHVSELERALAEKPKYLTETDFKAQTSPPPPPPVKPPRTPASTRSISSVNSLSSTYSTTAPPP</sequence>
<reference evidence="1" key="1">
    <citation type="journal article" date="2021" name="New Phytol.">
        <title>Evolutionary innovations through gain and loss of genes in the ectomycorrhizal Boletales.</title>
        <authorList>
            <person name="Wu G."/>
            <person name="Miyauchi S."/>
            <person name="Morin E."/>
            <person name="Kuo A."/>
            <person name="Drula E."/>
            <person name="Varga T."/>
            <person name="Kohler A."/>
            <person name="Feng B."/>
            <person name="Cao Y."/>
            <person name="Lipzen A."/>
            <person name="Daum C."/>
            <person name="Hundley H."/>
            <person name="Pangilinan J."/>
            <person name="Johnson J."/>
            <person name="Barry K."/>
            <person name="LaButti K."/>
            <person name="Ng V."/>
            <person name="Ahrendt S."/>
            <person name="Min B."/>
            <person name="Choi I.G."/>
            <person name="Park H."/>
            <person name="Plett J.M."/>
            <person name="Magnuson J."/>
            <person name="Spatafora J.W."/>
            <person name="Nagy L.G."/>
            <person name="Henrissat B."/>
            <person name="Grigoriev I.V."/>
            <person name="Yang Z.L."/>
            <person name="Xu J."/>
            <person name="Martin F.M."/>
        </authorList>
    </citation>
    <scope>NUCLEOTIDE SEQUENCE</scope>
    <source>
        <strain evidence="1">KUC20120723A-06</strain>
    </source>
</reference>
<dbReference type="EMBL" id="MU266651">
    <property type="protein sequence ID" value="KAH7919532.1"/>
    <property type="molecule type" value="Genomic_DNA"/>
</dbReference>
<evidence type="ECO:0000313" key="2">
    <source>
        <dbReference type="Proteomes" id="UP000790709"/>
    </source>
</evidence>
<protein>
    <submittedName>
        <fullName evidence="1">Uncharacterized protein</fullName>
    </submittedName>
</protein>
<name>A0ACB8B468_9AGAM</name>
<comment type="caution">
    <text evidence="1">The sequence shown here is derived from an EMBL/GenBank/DDBJ whole genome shotgun (WGS) entry which is preliminary data.</text>
</comment>
<proteinExistence type="predicted"/>
<feature type="non-terminal residue" evidence="1">
    <location>
        <position position="1138"/>
    </location>
</feature>
<dbReference type="Proteomes" id="UP000790709">
    <property type="component" value="Unassembled WGS sequence"/>
</dbReference>
<keyword evidence="2" id="KW-1185">Reference proteome</keyword>